<reference evidence="1 2" key="1">
    <citation type="journal article" date="2022" name="New Phytol.">
        <title>Ecological generalism drives hyperdiversity of secondary metabolite gene clusters in xylarialean endophytes.</title>
        <authorList>
            <person name="Franco M.E.E."/>
            <person name="Wisecaver J.H."/>
            <person name="Arnold A.E."/>
            <person name="Ju Y.M."/>
            <person name="Slot J.C."/>
            <person name="Ahrendt S."/>
            <person name="Moore L.P."/>
            <person name="Eastman K.E."/>
            <person name="Scott K."/>
            <person name="Konkel Z."/>
            <person name="Mondo S.J."/>
            <person name="Kuo A."/>
            <person name="Hayes R.D."/>
            <person name="Haridas S."/>
            <person name="Andreopoulos B."/>
            <person name="Riley R."/>
            <person name="LaButti K."/>
            <person name="Pangilinan J."/>
            <person name="Lipzen A."/>
            <person name="Amirebrahimi M."/>
            <person name="Yan J."/>
            <person name="Adam C."/>
            <person name="Keymanesh K."/>
            <person name="Ng V."/>
            <person name="Louie K."/>
            <person name="Northen T."/>
            <person name="Drula E."/>
            <person name="Henrissat B."/>
            <person name="Hsieh H.M."/>
            <person name="Youens-Clark K."/>
            <person name="Lutzoni F."/>
            <person name="Miadlikowska J."/>
            <person name="Eastwood D.C."/>
            <person name="Hamelin R.C."/>
            <person name="Grigoriev I.V."/>
            <person name="U'Ren J.M."/>
        </authorList>
    </citation>
    <scope>NUCLEOTIDE SEQUENCE [LARGE SCALE GENOMIC DNA]</scope>
    <source>
        <strain evidence="1 2">ER1909</strain>
    </source>
</reference>
<proteinExistence type="predicted"/>
<organism evidence="1 2">
    <name type="scientific">Hypoxylon rubiginosum</name>
    <dbReference type="NCBI Taxonomy" id="110542"/>
    <lineage>
        <taxon>Eukaryota</taxon>
        <taxon>Fungi</taxon>
        <taxon>Dikarya</taxon>
        <taxon>Ascomycota</taxon>
        <taxon>Pezizomycotina</taxon>
        <taxon>Sordariomycetes</taxon>
        <taxon>Xylariomycetidae</taxon>
        <taxon>Xylariales</taxon>
        <taxon>Hypoxylaceae</taxon>
        <taxon>Hypoxylon</taxon>
    </lineage>
</organism>
<comment type="caution">
    <text evidence="1">The sequence shown here is derived from an EMBL/GenBank/DDBJ whole genome shotgun (WGS) entry which is preliminary data.</text>
</comment>
<protein>
    <submittedName>
        <fullName evidence="1">Uncharacterized protein</fullName>
    </submittedName>
</protein>
<name>A0ACC0DA29_9PEZI</name>
<dbReference type="EMBL" id="MU394295">
    <property type="protein sequence ID" value="KAI6089574.1"/>
    <property type="molecule type" value="Genomic_DNA"/>
</dbReference>
<dbReference type="Proteomes" id="UP001497680">
    <property type="component" value="Unassembled WGS sequence"/>
</dbReference>
<evidence type="ECO:0000313" key="1">
    <source>
        <dbReference type="EMBL" id="KAI6089574.1"/>
    </source>
</evidence>
<evidence type="ECO:0000313" key="2">
    <source>
        <dbReference type="Proteomes" id="UP001497680"/>
    </source>
</evidence>
<gene>
    <name evidence="1" type="ORF">F4821DRAFT_256995</name>
</gene>
<accession>A0ACC0DA29</accession>
<keyword evidence="2" id="KW-1185">Reference proteome</keyword>
<sequence length="277" mass="32842">MARVKNKLADKPTGLRHRQEAAAGFSTAGNKKAKAPNKWKLQARNKPYNIRNATRRSMFFCKGFKFRWEQPIFEKMLDGSFLTGPKPQAFMQAFMTDVFKACYYRRSESDYNLPEHLQSKESKKAFCDKIRRELLGENDLDKIDNQTFTRLIGTYIKARRLYLKRELQRCVYTRLEDDTEGDMTDYSHNSDRSNEPDELSYDNEVDPYVDSHMDWESKEVDEPEDTKVEKEEWMEYSPSRKEKGELVCAVDDWIEWLDVGRFKEKDMDLTLFDNMTF</sequence>